<proteinExistence type="predicted"/>
<evidence type="ECO:0000313" key="2">
    <source>
        <dbReference type="EMBL" id="KAE8761012.1"/>
    </source>
</evidence>
<evidence type="ECO:0000313" key="3">
    <source>
        <dbReference type="Proteomes" id="UP000463700"/>
    </source>
</evidence>
<reference evidence="2 3" key="1">
    <citation type="journal article" date="2020" name="Int. J. Syst. Evol. Microbiol.">
        <title>Paraburkholderia madseniana sp. nov., a phenolic acid-degrading bacterium isolated from acidic forest soil.</title>
        <authorList>
            <person name="Wilhelm R.C."/>
            <person name="Murphy S.J.L."/>
            <person name="Feriancek N.M."/>
            <person name="Karasz D.C."/>
            <person name="DeRito C.M."/>
            <person name="Newman J.D."/>
            <person name="Buckley D.H."/>
        </authorList>
    </citation>
    <scope>NUCLEOTIDE SEQUENCE [LARGE SCALE GENOMIC DNA]</scope>
    <source>
        <strain evidence="2 3">RP11</strain>
    </source>
</reference>
<dbReference type="Proteomes" id="UP000463700">
    <property type="component" value="Unassembled WGS sequence"/>
</dbReference>
<gene>
    <name evidence="2" type="ORF">FSO04_05960</name>
</gene>
<organism evidence="2 3">
    <name type="scientific">Paraburkholderia madseniana</name>
    <dbReference type="NCBI Taxonomy" id="2599607"/>
    <lineage>
        <taxon>Bacteria</taxon>
        <taxon>Pseudomonadati</taxon>
        <taxon>Pseudomonadota</taxon>
        <taxon>Betaproteobacteria</taxon>
        <taxon>Burkholderiales</taxon>
        <taxon>Burkholderiaceae</taxon>
        <taxon>Paraburkholderia</taxon>
    </lineage>
</organism>
<dbReference type="AlphaFoldDB" id="A0A6N6WK34"/>
<name>A0A6N6WK34_9BURK</name>
<dbReference type="InterPro" id="IPR025391">
    <property type="entry name" value="DUF4123"/>
</dbReference>
<dbReference type="EMBL" id="VOSW01000007">
    <property type="protein sequence ID" value="KAE8761012.1"/>
    <property type="molecule type" value="Genomic_DNA"/>
</dbReference>
<accession>A0A6N6WK34</accession>
<dbReference type="OrthoDB" id="8657003at2"/>
<evidence type="ECO:0000259" key="1">
    <source>
        <dbReference type="Pfam" id="PF13503"/>
    </source>
</evidence>
<sequence length="251" mass="28497">MRRHVSDCDIAESGDDRGRCAARFSWRQDLVRCGVDRRAIRDHRQCTCVNAGHDSRGGGVQSRADLVSRVPRSCRRNGRFHCRALMIPTTLAERLERLRADAPGLRAYALVDGLQYEQHFGCSLRRRWGTVHTLFAGTEDEPLASAGPWLVDIAQPDADVVASLDELETARPGVMWLFSTQDIESLVRTLQRKLNSKLPNGKIALLRFWDPRVFVPLFNALDTERRRAYFGDVDEWHGLADGKRFHVSHHA</sequence>
<protein>
    <submittedName>
        <fullName evidence="2">DUF4123 domain-containing protein</fullName>
    </submittedName>
</protein>
<feature type="domain" description="DUF4123" evidence="1">
    <location>
        <begin position="108"/>
        <end position="227"/>
    </location>
</feature>
<dbReference type="Pfam" id="PF13503">
    <property type="entry name" value="DUF4123"/>
    <property type="match status" value="1"/>
</dbReference>
<comment type="caution">
    <text evidence="2">The sequence shown here is derived from an EMBL/GenBank/DDBJ whole genome shotgun (WGS) entry which is preliminary data.</text>
</comment>